<dbReference type="Gene3D" id="2.60.40.1240">
    <property type="match status" value="1"/>
</dbReference>
<accession>A0A848R8W3</accession>
<dbReference type="PROSITE" id="PS51257">
    <property type="entry name" value="PROKAR_LIPOPROTEIN"/>
    <property type="match status" value="1"/>
</dbReference>
<sequence length="177" mass="19650">MKKNVKNVLAIGSIALLLTACGGKTNEVKNEPPKENKTNAVESVESKQESSKESNIFEDESAKVIIKNYEFLKSQYDENVDIVALTIEFTNKTDEAVDPWFGTPLKGEQETDKTIELLDGANGLFPEDYKPDLVAASDVQVKPGATVEAVIGYQLKIKDSPVYVRDWDGNFEYVLNK</sequence>
<evidence type="ECO:0000313" key="4">
    <source>
        <dbReference type="EMBL" id="NMW84258.1"/>
    </source>
</evidence>
<dbReference type="EMBL" id="JABDSR010000001">
    <property type="protein sequence ID" value="NMW84258.1"/>
    <property type="molecule type" value="Genomic_DNA"/>
</dbReference>
<reference evidence="4" key="1">
    <citation type="submission" date="2020-04" db="EMBL/GenBank/DDBJ databases">
        <title>Peptoniphilus sp. nov. isolated from swine feces.</title>
        <authorList>
            <person name="Ryu S.W."/>
        </authorList>
    </citation>
    <scope>NUCLEOTIDE SEQUENCE [LARGE SCALE GENOMIC DNA]</scope>
    <source>
        <strain evidence="4">AGMB00490</strain>
    </source>
</reference>
<dbReference type="RefSeq" id="WP_169967790.1">
    <property type="nucleotide sequence ID" value="NZ_JABDSR010000001.1"/>
</dbReference>
<dbReference type="InterPro" id="IPR029050">
    <property type="entry name" value="Immunoprotect_excell_Ig-like"/>
</dbReference>
<gene>
    <name evidence="4" type="ORF">HKO22_00680</name>
</gene>
<evidence type="ECO:0000259" key="3">
    <source>
        <dbReference type="Pfam" id="PF16729"/>
    </source>
</evidence>
<keyword evidence="5" id="KW-1185">Reference proteome</keyword>
<keyword evidence="1" id="KW-0732">Signal</keyword>
<dbReference type="AlphaFoldDB" id="A0A848R8W3"/>
<dbReference type="Pfam" id="PF16729">
    <property type="entry name" value="DUF5067"/>
    <property type="match status" value="1"/>
</dbReference>
<dbReference type="Proteomes" id="UP000568273">
    <property type="component" value="Unassembled WGS sequence"/>
</dbReference>
<feature type="compositionally biased region" description="Basic and acidic residues" evidence="2">
    <location>
        <begin position="26"/>
        <end position="37"/>
    </location>
</feature>
<feature type="domain" description="DUF5067" evidence="3">
    <location>
        <begin position="41"/>
        <end position="164"/>
    </location>
</feature>
<name>A0A848R8W3_9FIRM</name>
<dbReference type="InterPro" id="IPR031989">
    <property type="entry name" value="DUF5067"/>
</dbReference>
<evidence type="ECO:0000256" key="1">
    <source>
        <dbReference type="ARBA" id="ARBA00022729"/>
    </source>
</evidence>
<evidence type="ECO:0000313" key="5">
    <source>
        <dbReference type="Proteomes" id="UP000568273"/>
    </source>
</evidence>
<protein>
    <submittedName>
        <fullName evidence="4">DUF5067 domain-containing protein</fullName>
    </submittedName>
</protein>
<evidence type="ECO:0000256" key="2">
    <source>
        <dbReference type="SAM" id="MobiDB-lite"/>
    </source>
</evidence>
<proteinExistence type="predicted"/>
<comment type="caution">
    <text evidence="4">The sequence shown here is derived from an EMBL/GenBank/DDBJ whole genome shotgun (WGS) entry which is preliminary data.</text>
</comment>
<feature type="region of interest" description="Disordered" evidence="2">
    <location>
        <begin position="24"/>
        <end position="54"/>
    </location>
</feature>
<organism evidence="4 5">
    <name type="scientific">Peptoniphilus faecalis</name>
    <dbReference type="NCBI Taxonomy" id="2731255"/>
    <lineage>
        <taxon>Bacteria</taxon>
        <taxon>Bacillati</taxon>
        <taxon>Bacillota</taxon>
        <taxon>Tissierellia</taxon>
        <taxon>Tissierellales</taxon>
        <taxon>Peptoniphilaceae</taxon>
        <taxon>Peptoniphilus</taxon>
    </lineage>
</organism>